<dbReference type="InterPro" id="IPR001680">
    <property type="entry name" value="WD40_rpt"/>
</dbReference>
<proteinExistence type="inferred from homology"/>
<dbReference type="PANTHER" id="PTHR44411:SF1">
    <property type="entry name" value="THO COMPLEX SUBUNIT 6 HOMOLOG"/>
    <property type="match status" value="1"/>
</dbReference>
<comment type="similarity">
    <text evidence="1">Belongs to the WD repeat THOC6 family.</text>
</comment>
<reference evidence="5" key="2">
    <citation type="submission" date="2020-10" db="UniProtKB">
        <authorList>
            <consortium name="WormBaseParasite"/>
        </authorList>
    </citation>
    <scope>IDENTIFICATION</scope>
</reference>
<dbReference type="GO" id="GO:0000346">
    <property type="term" value="C:transcription export complex"/>
    <property type="evidence" value="ECO:0007669"/>
    <property type="project" value="TreeGrafter"/>
</dbReference>
<dbReference type="InterPro" id="IPR042626">
    <property type="entry name" value="THOC6"/>
</dbReference>
<evidence type="ECO:0000313" key="5">
    <source>
        <dbReference type="WBParaSite" id="Pan_g18656.t1"/>
    </source>
</evidence>
<keyword evidence="2 3" id="KW-0853">WD repeat</keyword>
<organism evidence="4 5">
    <name type="scientific">Panagrellus redivivus</name>
    <name type="common">Microworm</name>
    <dbReference type="NCBI Taxonomy" id="6233"/>
    <lineage>
        <taxon>Eukaryota</taxon>
        <taxon>Metazoa</taxon>
        <taxon>Ecdysozoa</taxon>
        <taxon>Nematoda</taxon>
        <taxon>Chromadorea</taxon>
        <taxon>Rhabditida</taxon>
        <taxon>Tylenchina</taxon>
        <taxon>Panagrolaimomorpha</taxon>
        <taxon>Panagrolaimoidea</taxon>
        <taxon>Panagrolaimidae</taxon>
        <taxon>Panagrellus</taxon>
    </lineage>
</organism>
<dbReference type="SUPFAM" id="SSF50978">
    <property type="entry name" value="WD40 repeat-like"/>
    <property type="match status" value="1"/>
</dbReference>
<reference evidence="4" key="1">
    <citation type="journal article" date="2013" name="Genetics">
        <title>The draft genome and transcriptome of Panagrellus redivivus are shaped by the harsh demands of a free-living lifestyle.</title>
        <authorList>
            <person name="Srinivasan J."/>
            <person name="Dillman A.R."/>
            <person name="Macchietto M.G."/>
            <person name="Heikkinen L."/>
            <person name="Lakso M."/>
            <person name="Fracchia K.M."/>
            <person name="Antoshechkin I."/>
            <person name="Mortazavi A."/>
            <person name="Wong G."/>
            <person name="Sternberg P.W."/>
        </authorList>
    </citation>
    <scope>NUCLEOTIDE SEQUENCE [LARGE SCALE GENOMIC DNA]</scope>
    <source>
        <strain evidence="4">MT8872</strain>
    </source>
</reference>
<dbReference type="Pfam" id="PF00400">
    <property type="entry name" value="WD40"/>
    <property type="match status" value="1"/>
</dbReference>
<protein>
    <submittedName>
        <fullName evidence="5">WD_REPEATS_REGION domain-containing protein</fullName>
    </submittedName>
</protein>
<dbReference type="GO" id="GO:0006406">
    <property type="term" value="P:mRNA export from nucleus"/>
    <property type="evidence" value="ECO:0007669"/>
    <property type="project" value="TreeGrafter"/>
</dbReference>
<evidence type="ECO:0000313" key="4">
    <source>
        <dbReference type="Proteomes" id="UP000492821"/>
    </source>
</evidence>
<dbReference type="SMART" id="SM00320">
    <property type="entry name" value="WD40"/>
    <property type="match status" value="2"/>
</dbReference>
<dbReference type="InterPro" id="IPR015943">
    <property type="entry name" value="WD40/YVTN_repeat-like_dom_sf"/>
</dbReference>
<evidence type="ECO:0000256" key="2">
    <source>
        <dbReference type="ARBA" id="ARBA00022574"/>
    </source>
</evidence>
<dbReference type="WBParaSite" id="Pan_g18656.t1">
    <property type="protein sequence ID" value="Pan_g18656.t1"/>
    <property type="gene ID" value="Pan_g18656"/>
</dbReference>
<evidence type="ECO:0000256" key="3">
    <source>
        <dbReference type="PROSITE-ProRule" id="PRU00221"/>
    </source>
</evidence>
<dbReference type="InterPro" id="IPR036322">
    <property type="entry name" value="WD40_repeat_dom_sf"/>
</dbReference>
<name>A0A7E4VAS0_PANRE</name>
<dbReference type="AlphaFoldDB" id="A0A7E4VAS0"/>
<dbReference type="GO" id="GO:0000347">
    <property type="term" value="C:THO complex"/>
    <property type="evidence" value="ECO:0007669"/>
    <property type="project" value="TreeGrafter"/>
</dbReference>
<dbReference type="PROSITE" id="PS50082">
    <property type="entry name" value="WD_REPEATS_2"/>
    <property type="match status" value="1"/>
</dbReference>
<evidence type="ECO:0000256" key="1">
    <source>
        <dbReference type="ARBA" id="ARBA00009728"/>
    </source>
</evidence>
<feature type="repeat" description="WD" evidence="3">
    <location>
        <begin position="147"/>
        <end position="187"/>
    </location>
</feature>
<dbReference type="Proteomes" id="UP000492821">
    <property type="component" value="Unassembled WGS sequence"/>
</dbReference>
<dbReference type="PANTHER" id="PTHR44411">
    <property type="entry name" value="THO COMPLEX SUBUNIT 6 HOMOLOG"/>
    <property type="match status" value="1"/>
</dbReference>
<dbReference type="Gene3D" id="2.130.10.10">
    <property type="entry name" value="YVTN repeat-like/Quinoprotein amine dehydrogenase"/>
    <property type="match status" value="1"/>
</dbReference>
<sequence length="329" mass="34986">MAAFSISSLNPVVREFYTVYYDQAFSPNQEDLALVDNFGQLITIPTGGNPTSERRIVKETSNFSSLATLSNGLIAGSVTGRLCFLDWDQLLDNDLEEKLKPKWTISVGQREVNSIAVLNDKQFLIGTGDGGLSLRDAARPDAVLGTFDGHTDQINQVSANSDATFVSCSSDGTVLLFDARNGSEAVRKIDMGSQAGLQKDGFSRSVLAIGLQDQFVIAGGGLSLAKFDLGSGILLQALPSPKSGDNYDIHSIEVSRERIGVGTSTGSVLAYSHAGTLINEIPVGHGAVLNLTSATNDNHRHLLTAVSGISGYVTMLVNYGYISSTLKTF</sequence>
<accession>A0A7E4VAS0</accession>
<keyword evidence="4" id="KW-1185">Reference proteome</keyword>